<dbReference type="AlphaFoldDB" id="A0A0M2H3T9"/>
<gene>
    <name evidence="3" type="ORF">RS81_02160</name>
</gene>
<dbReference type="RefSeq" id="WP_052682528.1">
    <property type="nucleotide sequence ID" value="NZ_BAAAUP010000009.1"/>
</dbReference>
<dbReference type="EMBL" id="JYIZ01000052">
    <property type="protein sequence ID" value="KJL39066.1"/>
    <property type="molecule type" value="Genomic_DNA"/>
</dbReference>
<proteinExistence type="predicted"/>
<accession>A0A0M2H3T9</accession>
<dbReference type="PATRIC" id="fig|92835.4.peg.2192"/>
<evidence type="ECO:0000313" key="4">
    <source>
        <dbReference type="Proteomes" id="UP000033956"/>
    </source>
</evidence>
<evidence type="ECO:0000256" key="2">
    <source>
        <dbReference type="SAM" id="SignalP"/>
    </source>
</evidence>
<name>A0A0M2H3T9_9MICO</name>
<feature type="signal peptide" evidence="2">
    <location>
        <begin position="1"/>
        <end position="21"/>
    </location>
</feature>
<dbReference type="STRING" id="92835.RS81_02160"/>
<organism evidence="3 4">
    <name type="scientific">Microbacterium terrae</name>
    <dbReference type="NCBI Taxonomy" id="69369"/>
    <lineage>
        <taxon>Bacteria</taxon>
        <taxon>Bacillati</taxon>
        <taxon>Actinomycetota</taxon>
        <taxon>Actinomycetes</taxon>
        <taxon>Micrococcales</taxon>
        <taxon>Microbacteriaceae</taxon>
        <taxon>Microbacterium</taxon>
    </lineage>
</organism>
<dbReference type="Proteomes" id="UP000033956">
    <property type="component" value="Unassembled WGS sequence"/>
</dbReference>
<reference evidence="3 4" key="1">
    <citation type="submission" date="2015-02" db="EMBL/GenBank/DDBJ databases">
        <title>Draft genome sequences of ten Microbacterium spp. with emphasis on heavy metal contaminated environments.</title>
        <authorList>
            <person name="Corretto E."/>
        </authorList>
    </citation>
    <scope>NUCLEOTIDE SEQUENCE [LARGE SCALE GENOMIC DNA]</scope>
    <source>
        <strain evidence="3 4">DSM 12510</strain>
    </source>
</reference>
<protein>
    <submittedName>
        <fullName evidence="3">Uncharacterized protein</fullName>
    </submittedName>
</protein>
<keyword evidence="4" id="KW-1185">Reference proteome</keyword>
<evidence type="ECO:0000256" key="1">
    <source>
        <dbReference type="SAM" id="MobiDB-lite"/>
    </source>
</evidence>
<evidence type="ECO:0000313" key="3">
    <source>
        <dbReference type="EMBL" id="KJL39066.1"/>
    </source>
</evidence>
<feature type="region of interest" description="Disordered" evidence="1">
    <location>
        <begin position="27"/>
        <end position="66"/>
    </location>
</feature>
<sequence>MRIATAAATAAIVLAASVALVGCQPEPSPGGAATPTPMPSATTSATPSATTEAPSPSPEPTEQPAASIVPGACEDAYSAAMLAQLNGAIPPLNDPGITMVSTQNVDLLEMLDGATTLRCTWGSPSETGISTNITAVDTAQGADILATLESAGFACQVLAGGTICTMEERGITQDDLEYAFGESHFVGDGGWVTTNWLNTDITGYTEDIVASLWG</sequence>
<keyword evidence="2" id="KW-0732">Signal</keyword>
<feature type="chain" id="PRO_5038654120" evidence="2">
    <location>
        <begin position="22"/>
        <end position="214"/>
    </location>
</feature>
<dbReference type="PROSITE" id="PS51257">
    <property type="entry name" value="PROKAR_LIPOPROTEIN"/>
    <property type="match status" value="1"/>
</dbReference>
<feature type="compositionally biased region" description="Low complexity" evidence="1">
    <location>
        <begin position="29"/>
        <end position="54"/>
    </location>
</feature>
<dbReference type="OrthoDB" id="5108077at2"/>
<comment type="caution">
    <text evidence="3">The sequence shown here is derived from an EMBL/GenBank/DDBJ whole genome shotgun (WGS) entry which is preliminary data.</text>
</comment>